<feature type="transmembrane region" description="Helical" evidence="1">
    <location>
        <begin position="251"/>
        <end position="269"/>
    </location>
</feature>
<accession>A0A7Y0U2I8</accession>
<feature type="transmembrane region" description="Helical" evidence="1">
    <location>
        <begin position="42"/>
        <end position="64"/>
    </location>
</feature>
<organism evidence="2 3">
    <name type="scientific">Mobiluncus mulieris</name>
    <dbReference type="NCBI Taxonomy" id="2052"/>
    <lineage>
        <taxon>Bacteria</taxon>
        <taxon>Bacillati</taxon>
        <taxon>Actinomycetota</taxon>
        <taxon>Actinomycetes</taxon>
        <taxon>Actinomycetales</taxon>
        <taxon>Actinomycetaceae</taxon>
        <taxon>Mobiluncus</taxon>
    </lineage>
</organism>
<feature type="transmembrane region" description="Helical" evidence="1">
    <location>
        <begin position="193"/>
        <end position="216"/>
    </location>
</feature>
<feature type="transmembrane region" description="Helical" evidence="1">
    <location>
        <begin position="152"/>
        <end position="172"/>
    </location>
</feature>
<dbReference type="Proteomes" id="UP000578252">
    <property type="component" value="Unassembled WGS sequence"/>
</dbReference>
<keyword evidence="1" id="KW-1133">Transmembrane helix</keyword>
<reference evidence="2 3" key="1">
    <citation type="submission" date="2020-04" db="EMBL/GenBank/DDBJ databases">
        <title>Antimicrobial susceptibility and clonality of vaginal-derived multi-drug resistant Mobiluncus isolates in China.</title>
        <authorList>
            <person name="Zhang X."/>
        </authorList>
    </citation>
    <scope>NUCLEOTIDE SEQUENCE [LARGE SCALE GENOMIC DNA]</scope>
    <source>
        <strain evidence="2 3">13</strain>
    </source>
</reference>
<comment type="caution">
    <text evidence="2">The sequence shown here is derived from an EMBL/GenBank/DDBJ whole genome shotgun (WGS) entry which is preliminary data.</text>
</comment>
<dbReference type="RefSeq" id="WP_169772309.1">
    <property type="nucleotide sequence ID" value="NZ_JABCUR010000009.1"/>
</dbReference>
<protein>
    <submittedName>
        <fullName evidence="2">Uncharacterized protein</fullName>
    </submittedName>
</protein>
<dbReference type="AlphaFoldDB" id="A0A7Y0U2I8"/>
<gene>
    <name evidence="2" type="ORF">HHJ78_09415</name>
</gene>
<keyword evidence="1" id="KW-0472">Membrane</keyword>
<evidence type="ECO:0000313" key="3">
    <source>
        <dbReference type="Proteomes" id="UP000578252"/>
    </source>
</evidence>
<name>A0A7Y0U2I8_9ACTO</name>
<evidence type="ECO:0000256" key="1">
    <source>
        <dbReference type="SAM" id="Phobius"/>
    </source>
</evidence>
<evidence type="ECO:0000313" key="2">
    <source>
        <dbReference type="EMBL" id="NMW65723.1"/>
    </source>
</evidence>
<feature type="transmembrane region" description="Helical" evidence="1">
    <location>
        <begin position="97"/>
        <end position="119"/>
    </location>
</feature>
<dbReference type="EMBL" id="JABCUR010000009">
    <property type="protein sequence ID" value="NMW65723.1"/>
    <property type="molecule type" value="Genomic_DNA"/>
</dbReference>
<keyword evidence="1" id="KW-0812">Transmembrane</keyword>
<proteinExistence type="predicted"/>
<sequence length="280" mass="30420">MFAKILKYDFVEFGLASLVGLILGAAVAIGSTFLVFTGQEMLVGLGTTVGFLAALIVPAVIFILNAMRYYRSVYGGRGYFTNTLAVGGGVILGAKTLWLYLVSLACTLFAMISFVWLVACQNIMHDAQGWDYGERIAKAWESISSALGYIPGYMYAMFLVFFLFTALQWVIWTVASSALGNRFAFARIAEKKAVWLGVIICFAIYQAVSLAAIFAIPASLHLTGLGDNVSINFTTGIITSAMTTNDSGTHIPLGTLVQIPLLMLGYWFAHNSLSRHLSLR</sequence>
<feature type="transmembrane region" description="Helical" evidence="1">
    <location>
        <begin position="12"/>
        <end position="36"/>
    </location>
</feature>